<dbReference type="EMBL" id="JANCPR020000091">
    <property type="protein sequence ID" value="MDJ1138473.1"/>
    <property type="molecule type" value="Genomic_DNA"/>
</dbReference>
<evidence type="ECO:0008006" key="4">
    <source>
        <dbReference type="Google" id="ProtNLM"/>
    </source>
</evidence>
<evidence type="ECO:0000313" key="2">
    <source>
        <dbReference type="EMBL" id="MDJ1138473.1"/>
    </source>
</evidence>
<proteinExistence type="predicted"/>
<keyword evidence="3" id="KW-1185">Reference proteome</keyword>
<evidence type="ECO:0000256" key="1">
    <source>
        <dbReference type="SAM" id="MobiDB-lite"/>
    </source>
</evidence>
<dbReference type="Proteomes" id="UP001214441">
    <property type="component" value="Unassembled WGS sequence"/>
</dbReference>
<name>A0ABT7AAU9_9ACTN</name>
<feature type="region of interest" description="Disordered" evidence="1">
    <location>
        <begin position="78"/>
        <end position="118"/>
    </location>
</feature>
<feature type="compositionally biased region" description="Low complexity" evidence="1">
    <location>
        <begin position="84"/>
        <end position="100"/>
    </location>
</feature>
<accession>A0ABT7AAU9</accession>
<organism evidence="2 3">
    <name type="scientific">Streptomyces iconiensis</name>
    <dbReference type="NCBI Taxonomy" id="1384038"/>
    <lineage>
        <taxon>Bacteria</taxon>
        <taxon>Bacillati</taxon>
        <taxon>Actinomycetota</taxon>
        <taxon>Actinomycetes</taxon>
        <taxon>Kitasatosporales</taxon>
        <taxon>Streptomycetaceae</taxon>
        <taxon>Streptomyces</taxon>
    </lineage>
</organism>
<gene>
    <name evidence="2" type="ORF">NMN56_042260</name>
</gene>
<protein>
    <recommendedName>
        <fullName evidence="4">Transposase</fullName>
    </recommendedName>
</protein>
<dbReference type="RefSeq" id="WP_274043366.1">
    <property type="nucleotide sequence ID" value="NZ_JANCPR020000091.1"/>
</dbReference>
<reference evidence="2 3" key="1">
    <citation type="submission" date="2023-05" db="EMBL/GenBank/DDBJ databases">
        <title>Streptantibioticus silvisoli sp. nov., acidotolerant actinomycetes 1 from pine litter.</title>
        <authorList>
            <person name="Swiecimska M."/>
            <person name="Golinska P."/>
            <person name="Sangal V."/>
            <person name="Wachnowicz B."/>
            <person name="Goodfellow M."/>
        </authorList>
    </citation>
    <scope>NUCLEOTIDE SEQUENCE [LARGE SCALE GENOMIC DNA]</scope>
    <source>
        <strain evidence="2 3">DSM 42109</strain>
    </source>
</reference>
<comment type="caution">
    <text evidence="2">The sequence shown here is derived from an EMBL/GenBank/DDBJ whole genome shotgun (WGS) entry which is preliminary data.</text>
</comment>
<sequence length="118" mass="12887">MGRYADVVRQVLPSDADRVLNDATWPALTTTIAKAETADHNPRRLLTKLSAERELETAKSPAQVLIWRVTAQPNKRQAAAAVRSTSPGTARASTTSATISNVASSQAVQEERHRRRGR</sequence>
<evidence type="ECO:0000313" key="3">
    <source>
        <dbReference type="Proteomes" id="UP001214441"/>
    </source>
</evidence>